<evidence type="ECO:0000313" key="6">
    <source>
        <dbReference type="EMBL" id="AZW17856.1"/>
    </source>
</evidence>
<evidence type="ECO:0000259" key="5">
    <source>
        <dbReference type="Pfam" id="PF00149"/>
    </source>
</evidence>
<dbReference type="InterPro" id="IPR050884">
    <property type="entry name" value="CNP_phosphodiesterase-III"/>
</dbReference>
<keyword evidence="1" id="KW-0479">Metal-binding</keyword>
<dbReference type="InterPro" id="IPR004843">
    <property type="entry name" value="Calcineurin-like_PHP"/>
</dbReference>
<keyword evidence="2" id="KW-0378">Hydrolase</keyword>
<evidence type="ECO:0000256" key="3">
    <source>
        <dbReference type="ARBA" id="ARBA00023004"/>
    </source>
</evidence>
<dbReference type="Gene3D" id="3.60.21.10">
    <property type="match status" value="1"/>
</dbReference>
<gene>
    <name evidence="6" type="ORF">CS347_14335</name>
</gene>
<dbReference type="Proteomes" id="UP000282741">
    <property type="component" value="Chromosome"/>
</dbReference>
<dbReference type="AlphaFoldDB" id="A0AAN1RXD3"/>
<comment type="similarity">
    <text evidence="4">Belongs to the cyclic nucleotide phosphodiesterase class-III family.</text>
</comment>
<dbReference type="PANTHER" id="PTHR42988">
    <property type="entry name" value="PHOSPHOHYDROLASE"/>
    <property type="match status" value="1"/>
</dbReference>
<dbReference type="EMBL" id="CP024172">
    <property type="protein sequence ID" value="AZW17856.1"/>
    <property type="molecule type" value="Genomic_DNA"/>
</dbReference>
<dbReference type="KEGG" id="bhz:ACR54_03387"/>
<dbReference type="GO" id="GO:0046872">
    <property type="term" value="F:metal ion binding"/>
    <property type="evidence" value="ECO:0007669"/>
    <property type="project" value="UniProtKB-KW"/>
</dbReference>
<protein>
    <submittedName>
        <fullName evidence="6">Metallo-phosphoesterase</fullName>
    </submittedName>
</protein>
<dbReference type="Pfam" id="PF00149">
    <property type="entry name" value="Metallophos"/>
    <property type="match status" value="1"/>
</dbReference>
<dbReference type="PANTHER" id="PTHR42988:SF2">
    <property type="entry name" value="CYCLIC NUCLEOTIDE PHOSPHODIESTERASE CBUA0032-RELATED"/>
    <property type="match status" value="1"/>
</dbReference>
<dbReference type="InterPro" id="IPR029052">
    <property type="entry name" value="Metallo-depent_PP-like"/>
</dbReference>
<evidence type="ECO:0000256" key="1">
    <source>
        <dbReference type="ARBA" id="ARBA00022723"/>
    </source>
</evidence>
<evidence type="ECO:0000313" key="7">
    <source>
        <dbReference type="Proteomes" id="UP000282741"/>
    </source>
</evidence>
<evidence type="ECO:0000256" key="2">
    <source>
        <dbReference type="ARBA" id="ARBA00022801"/>
    </source>
</evidence>
<reference evidence="7" key="1">
    <citation type="submission" date="2017-10" db="EMBL/GenBank/DDBJ databases">
        <title>Whole genome sequencing of various Bordetella species.</title>
        <authorList>
            <person name="Weigand M.R."/>
            <person name="Loparev V."/>
            <person name="Peng Y."/>
            <person name="Bowden K.E."/>
            <person name="Tondella M.L."/>
            <person name="Williams M.M."/>
        </authorList>
    </citation>
    <scope>NUCLEOTIDE SEQUENCE [LARGE SCALE GENOMIC DNA]</scope>
    <source>
        <strain evidence="7">H720</strain>
    </source>
</reference>
<dbReference type="SUPFAM" id="SSF56300">
    <property type="entry name" value="Metallo-dependent phosphatases"/>
    <property type="match status" value="1"/>
</dbReference>
<dbReference type="RefSeq" id="WP_029578788.1">
    <property type="nucleotide sequence ID" value="NZ_CP012076.1"/>
</dbReference>
<evidence type="ECO:0000256" key="4">
    <source>
        <dbReference type="ARBA" id="ARBA00025742"/>
    </source>
</evidence>
<accession>A0AAN1RXD3</accession>
<name>A0AAN1RXD3_9BORD</name>
<dbReference type="GO" id="GO:0016787">
    <property type="term" value="F:hydrolase activity"/>
    <property type="evidence" value="ECO:0007669"/>
    <property type="project" value="UniProtKB-KW"/>
</dbReference>
<feature type="domain" description="Calcineurin-like phosphoesterase" evidence="5">
    <location>
        <begin position="3"/>
        <end position="190"/>
    </location>
</feature>
<keyword evidence="3" id="KW-0408">Iron</keyword>
<proteinExistence type="inferred from homology"/>
<dbReference type="GeneID" id="92994726"/>
<sequence length="276" mass="30286">MTRVLHLSDTHFGTVPEEVERALQDLVQACRPDLVLLGGDITQRARRGQFAAARRFVQSLQRPVLAVPGNHDIPLFNLAARLFNPYGNYRQALGVNLEPVFEDGRVLAIGVNSTRPSRRKNGQVTPAQVQRVAQRLHAARDAQLRIVLLHHPVRAVEESDTANLLIGREFAVPAWVDAGADLILGGHIHLPYVVPLSGRLGRQAWCVQAGTALSWRVRGGIPNSVNLIDHDAPGQCVVRRWDFDAALSRFQEVAAHPLALSRQVLPLTQGLTAGSQ</sequence>
<organism evidence="6 7">
    <name type="scientific">Bordetella hinzii</name>
    <dbReference type="NCBI Taxonomy" id="103855"/>
    <lineage>
        <taxon>Bacteria</taxon>
        <taxon>Pseudomonadati</taxon>
        <taxon>Pseudomonadota</taxon>
        <taxon>Betaproteobacteria</taxon>
        <taxon>Burkholderiales</taxon>
        <taxon>Alcaligenaceae</taxon>
        <taxon>Bordetella</taxon>
    </lineage>
</organism>